<comment type="caution">
    <text evidence="1">The sequence shown here is derived from an EMBL/GenBank/DDBJ whole genome shotgun (WGS) entry which is preliminary data.</text>
</comment>
<dbReference type="EMBL" id="NNAY01003457">
    <property type="protein sequence ID" value="OXU19380.1"/>
    <property type="molecule type" value="Genomic_DNA"/>
</dbReference>
<keyword evidence="2" id="KW-1185">Reference proteome</keyword>
<name>A0A232ELZ6_9HYME</name>
<dbReference type="Proteomes" id="UP000215335">
    <property type="component" value="Unassembled WGS sequence"/>
</dbReference>
<reference evidence="1 2" key="1">
    <citation type="journal article" date="2017" name="Curr. Biol.">
        <title>The Evolution of Venom by Co-option of Single-Copy Genes.</title>
        <authorList>
            <person name="Martinson E.O."/>
            <person name="Mrinalini"/>
            <person name="Kelkar Y.D."/>
            <person name="Chang C.H."/>
            <person name="Werren J.H."/>
        </authorList>
    </citation>
    <scope>NUCLEOTIDE SEQUENCE [LARGE SCALE GENOMIC DNA]</scope>
    <source>
        <strain evidence="1 2">Alberta</strain>
        <tissue evidence="1">Whole body</tissue>
    </source>
</reference>
<protein>
    <submittedName>
        <fullName evidence="1">Uncharacterized protein</fullName>
    </submittedName>
</protein>
<organism evidence="1 2">
    <name type="scientific">Trichomalopsis sarcophagae</name>
    <dbReference type="NCBI Taxonomy" id="543379"/>
    <lineage>
        <taxon>Eukaryota</taxon>
        <taxon>Metazoa</taxon>
        <taxon>Ecdysozoa</taxon>
        <taxon>Arthropoda</taxon>
        <taxon>Hexapoda</taxon>
        <taxon>Insecta</taxon>
        <taxon>Pterygota</taxon>
        <taxon>Neoptera</taxon>
        <taxon>Endopterygota</taxon>
        <taxon>Hymenoptera</taxon>
        <taxon>Apocrita</taxon>
        <taxon>Proctotrupomorpha</taxon>
        <taxon>Chalcidoidea</taxon>
        <taxon>Pteromalidae</taxon>
        <taxon>Pteromalinae</taxon>
        <taxon>Trichomalopsis</taxon>
    </lineage>
</organism>
<gene>
    <name evidence="1" type="ORF">TSAR_001855</name>
</gene>
<dbReference type="AlphaFoldDB" id="A0A232ELZ6"/>
<accession>A0A232ELZ6</accession>
<proteinExistence type="predicted"/>
<sequence length="98" mass="11733">MRKVLNNRSLTVQQKQSVLHITARMECIRMKLNTLLVKKGRTLSQSLSQRIKWINLHFFQWHLEVHRLIYATLPHCPVLCQSHPRFIPPIDTHPSYFY</sequence>
<evidence type="ECO:0000313" key="1">
    <source>
        <dbReference type="EMBL" id="OXU19380.1"/>
    </source>
</evidence>
<evidence type="ECO:0000313" key="2">
    <source>
        <dbReference type="Proteomes" id="UP000215335"/>
    </source>
</evidence>